<evidence type="ECO:0000313" key="1">
    <source>
        <dbReference type="EMBL" id="KAJ8063227.1"/>
    </source>
</evidence>
<organism evidence="1 2">
    <name type="scientific">Sclerotinia nivalis</name>
    <dbReference type="NCBI Taxonomy" id="352851"/>
    <lineage>
        <taxon>Eukaryota</taxon>
        <taxon>Fungi</taxon>
        <taxon>Dikarya</taxon>
        <taxon>Ascomycota</taxon>
        <taxon>Pezizomycotina</taxon>
        <taxon>Leotiomycetes</taxon>
        <taxon>Helotiales</taxon>
        <taxon>Sclerotiniaceae</taxon>
        <taxon>Sclerotinia</taxon>
    </lineage>
</organism>
<evidence type="ECO:0000313" key="2">
    <source>
        <dbReference type="Proteomes" id="UP001152300"/>
    </source>
</evidence>
<gene>
    <name evidence="1" type="ORF">OCU04_008462</name>
</gene>
<reference evidence="1" key="1">
    <citation type="submission" date="2022-11" db="EMBL/GenBank/DDBJ databases">
        <title>Genome Resource of Sclerotinia nivalis Strain SnTB1, a Plant Pathogen Isolated from American Ginseng.</title>
        <authorList>
            <person name="Fan S."/>
        </authorList>
    </citation>
    <scope>NUCLEOTIDE SEQUENCE</scope>
    <source>
        <strain evidence="1">SnTB1</strain>
    </source>
</reference>
<name>A0A9X0DIU5_9HELO</name>
<proteinExistence type="predicted"/>
<sequence length="69" mass="7362">MSPDVGLEMGLEIASARVVTAFGGILDLKWMLKVGVLDNVPKKTCGAFERAGKRRVLGGGRSDPFDITI</sequence>
<dbReference type="EMBL" id="JAPEIS010000009">
    <property type="protein sequence ID" value="KAJ8063227.1"/>
    <property type="molecule type" value="Genomic_DNA"/>
</dbReference>
<dbReference type="AlphaFoldDB" id="A0A9X0DIU5"/>
<comment type="caution">
    <text evidence="1">The sequence shown here is derived from an EMBL/GenBank/DDBJ whole genome shotgun (WGS) entry which is preliminary data.</text>
</comment>
<dbReference type="Proteomes" id="UP001152300">
    <property type="component" value="Unassembled WGS sequence"/>
</dbReference>
<accession>A0A9X0DIU5</accession>
<protein>
    <submittedName>
        <fullName evidence="1">Uncharacterized protein</fullName>
    </submittedName>
</protein>
<keyword evidence="2" id="KW-1185">Reference proteome</keyword>
<dbReference type="OrthoDB" id="10036721at2759"/>